<proteinExistence type="predicted"/>
<sequence>MFHKLLLLAVAAAVIAKEKSLADDVCSINTRVFSFAVRNIRNATGHHHVTTDVVLPTSKGRKSKSLEEFGLEVTQSDCSTPTANYVRLTTELIVPERRVPPPEYQLVPGVGWYRLYLAPLTWGKARLACEADGAHLAVLNSKQEAAALKEIYAKTPGSTPTEAFIGFSDLIEGQYRTIFGDTLEDAGFKEWHTEQPNNYGGNQNCGAFTKDEGKLNDWECADTQPYFCEFEL</sequence>
<keyword evidence="4" id="KW-1185">Reference proteome</keyword>
<organism evidence="3 4">
    <name type="scientific">Gryllus longicercus</name>
    <dbReference type="NCBI Taxonomy" id="2509291"/>
    <lineage>
        <taxon>Eukaryota</taxon>
        <taxon>Metazoa</taxon>
        <taxon>Ecdysozoa</taxon>
        <taxon>Arthropoda</taxon>
        <taxon>Hexapoda</taxon>
        <taxon>Insecta</taxon>
        <taxon>Pterygota</taxon>
        <taxon>Neoptera</taxon>
        <taxon>Polyneoptera</taxon>
        <taxon>Orthoptera</taxon>
        <taxon>Ensifera</taxon>
        <taxon>Gryllidea</taxon>
        <taxon>Grylloidea</taxon>
        <taxon>Gryllidae</taxon>
        <taxon>Gryllinae</taxon>
        <taxon>Gryllus</taxon>
    </lineage>
</organism>
<dbReference type="Gene3D" id="3.10.100.10">
    <property type="entry name" value="Mannose-Binding Protein A, subunit A"/>
    <property type="match status" value="1"/>
</dbReference>
<dbReference type="InterPro" id="IPR016187">
    <property type="entry name" value="CTDL_fold"/>
</dbReference>
<keyword evidence="1" id="KW-0732">Signal</keyword>
<dbReference type="SUPFAM" id="SSF56436">
    <property type="entry name" value="C-type lectin-like"/>
    <property type="match status" value="1"/>
</dbReference>
<dbReference type="CDD" id="cd00037">
    <property type="entry name" value="CLECT"/>
    <property type="match status" value="1"/>
</dbReference>
<dbReference type="InterPro" id="IPR016186">
    <property type="entry name" value="C-type_lectin-like/link_sf"/>
</dbReference>
<dbReference type="AlphaFoldDB" id="A0AAN9YVA5"/>
<dbReference type="PANTHER" id="PTHR22803">
    <property type="entry name" value="MANNOSE, PHOSPHOLIPASE, LECTIN RECEPTOR RELATED"/>
    <property type="match status" value="1"/>
</dbReference>
<comment type="caution">
    <text evidence="3">The sequence shown here is derived from an EMBL/GenBank/DDBJ whole genome shotgun (WGS) entry which is preliminary data.</text>
</comment>
<dbReference type="Pfam" id="PF00059">
    <property type="entry name" value="Lectin_C"/>
    <property type="match status" value="1"/>
</dbReference>
<reference evidence="3 4" key="1">
    <citation type="submission" date="2024-03" db="EMBL/GenBank/DDBJ databases">
        <title>The genome assembly and annotation of the cricket Gryllus longicercus Weissman &amp; Gray.</title>
        <authorList>
            <person name="Szrajer S."/>
            <person name="Gray D."/>
            <person name="Ylla G."/>
        </authorList>
    </citation>
    <scope>NUCLEOTIDE SEQUENCE [LARGE SCALE GENOMIC DNA]</scope>
    <source>
        <strain evidence="3">DAG 2021-001</strain>
        <tissue evidence="3">Whole body minus gut</tissue>
    </source>
</reference>
<protein>
    <recommendedName>
        <fullName evidence="2">C-type lectin domain-containing protein</fullName>
    </recommendedName>
</protein>
<dbReference type="Proteomes" id="UP001378592">
    <property type="component" value="Unassembled WGS sequence"/>
</dbReference>
<dbReference type="PROSITE" id="PS50041">
    <property type="entry name" value="C_TYPE_LECTIN_2"/>
    <property type="match status" value="1"/>
</dbReference>
<evidence type="ECO:0000256" key="1">
    <source>
        <dbReference type="SAM" id="SignalP"/>
    </source>
</evidence>
<dbReference type="SMART" id="SM00034">
    <property type="entry name" value="CLECT"/>
    <property type="match status" value="1"/>
</dbReference>
<accession>A0AAN9YVA5</accession>
<gene>
    <name evidence="3" type="ORF">R5R35_002179</name>
</gene>
<dbReference type="InterPro" id="IPR001304">
    <property type="entry name" value="C-type_lectin-like"/>
</dbReference>
<evidence type="ECO:0000313" key="4">
    <source>
        <dbReference type="Proteomes" id="UP001378592"/>
    </source>
</evidence>
<evidence type="ECO:0000259" key="2">
    <source>
        <dbReference type="PROSITE" id="PS50041"/>
    </source>
</evidence>
<dbReference type="EMBL" id="JAZDUA010001055">
    <property type="protein sequence ID" value="KAK7788513.1"/>
    <property type="molecule type" value="Genomic_DNA"/>
</dbReference>
<feature type="chain" id="PRO_5042868471" description="C-type lectin domain-containing protein" evidence="1">
    <location>
        <begin position="23"/>
        <end position="232"/>
    </location>
</feature>
<feature type="signal peptide" evidence="1">
    <location>
        <begin position="1"/>
        <end position="22"/>
    </location>
</feature>
<evidence type="ECO:0000313" key="3">
    <source>
        <dbReference type="EMBL" id="KAK7788513.1"/>
    </source>
</evidence>
<dbReference type="InterPro" id="IPR050111">
    <property type="entry name" value="C-type_lectin/snaclec_domain"/>
</dbReference>
<name>A0AAN9YVA5_9ORTH</name>
<feature type="domain" description="C-type lectin" evidence="2">
    <location>
        <begin position="113"/>
        <end position="229"/>
    </location>
</feature>